<protein>
    <recommendedName>
        <fullName evidence="2">Virulence protein</fullName>
    </recommendedName>
</protein>
<reference evidence="1" key="1">
    <citation type="submission" date="2019-03" db="EMBL/GenBank/DDBJ databases">
        <title>Single cell metagenomics reveals metabolic interactions within the superorganism composed of flagellate Streblomastix strix and complex community of Bacteroidetes bacteria on its surface.</title>
        <authorList>
            <person name="Treitli S.C."/>
            <person name="Kolisko M."/>
            <person name="Husnik F."/>
            <person name="Keeling P."/>
            <person name="Hampl V."/>
        </authorList>
    </citation>
    <scope>NUCLEOTIDE SEQUENCE</scope>
    <source>
        <strain evidence="1">STM</strain>
    </source>
</reference>
<evidence type="ECO:0008006" key="2">
    <source>
        <dbReference type="Google" id="ProtNLM"/>
    </source>
</evidence>
<dbReference type="EMBL" id="SNRY01002282">
    <property type="protein sequence ID" value="KAA6325842.1"/>
    <property type="molecule type" value="Genomic_DNA"/>
</dbReference>
<dbReference type="PANTHER" id="PTHR35810:SF1">
    <property type="entry name" value="CYTOPLASMIC PROTEIN"/>
    <property type="match status" value="1"/>
</dbReference>
<dbReference type="InterPro" id="IPR011204">
    <property type="entry name" value="Virulence_RhuM-like"/>
</dbReference>
<evidence type="ECO:0000313" key="1">
    <source>
        <dbReference type="EMBL" id="KAA6325842.1"/>
    </source>
</evidence>
<dbReference type="PANTHER" id="PTHR35810">
    <property type="entry name" value="CYTOPLASMIC PROTEIN-RELATED"/>
    <property type="match status" value="1"/>
</dbReference>
<proteinExistence type="predicted"/>
<gene>
    <name evidence="1" type="ORF">EZS27_024985</name>
</gene>
<sequence length="147" mass="17540">MVDPTIYSRTFYIEVNTINYHLREISKSEELREDSVIRNFRITTDDSKNCLTNFYDLGAIIAGGYLVNSYQTTQFRIWAISILKEYITKGFVLNDEMLKNERVFDKDYFNELLERIQDIWASERRSIKRLQMFMLSVDYDKNAPLSF</sequence>
<dbReference type="AlphaFoldDB" id="A0A5J4QWF7"/>
<organism evidence="1">
    <name type="scientific">termite gut metagenome</name>
    <dbReference type="NCBI Taxonomy" id="433724"/>
    <lineage>
        <taxon>unclassified sequences</taxon>
        <taxon>metagenomes</taxon>
        <taxon>organismal metagenomes</taxon>
    </lineage>
</organism>
<dbReference type="Pfam" id="PF13310">
    <property type="entry name" value="Virulence_RhuM"/>
    <property type="match status" value="1"/>
</dbReference>
<comment type="caution">
    <text evidence="1">The sequence shown here is derived from an EMBL/GenBank/DDBJ whole genome shotgun (WGS) entry which is preliminary data.</text>
</comment>
<name>A0A5J4QWF7_9ZZZZ</name>
<accession>A0A5J4QWF7</accession>